<reference evidence="3" key="1">
    <citation type="journal article" date="2014" name="PLoS Negl. Trop. Dis.">
        <title>An updated insight into the Sialotranscriptome of Triatoma infestans: developmental stage and geographic variations.</title>
        <authorList>
            <person name="Schwarz A."/>
            <person name="Medrano-Mercado N."/>
            <person name="Schaub G.A."/>
            <person name="Struchiner C.J."/>
            <person name="Bargues M.D."/>
            <person name="Levy M.Z."/>
            <person name="Ribeiro J.M."/>
        </authorList>
    </citation>
    <scope>NUCLEOTIDE SEQUENCE</scope>
    <source>
        <strain evidence="3">Chile</strain>
        <tissue evidence="3">Salivary glands</tissue>
    </source>
</reference>
<dbReference type="Pfam" id="PF10257">
    <property type="entry name" value="RAI16-like"/>
    <property type="match status" value="1"/>
</dbReference>
<proteinExistence type="evidence at transcript level"/>
<dbReference type="PANTHER" id="PTHR21705">
    <property type="entry name" value="RAI16 PROTEIN-RELATED"/>
    <property type="match status" value="1"/>
</dbReference>
<protein>
    <recommendedName>
        <fullName evidence="2">FHF complex subunit HOOK-interacting protein C-terminal domain-containing protein</fullName>
    </recommendedName>
</protein>
<dbReference type="InterPro" id="IPR016024">
    <property type="entry name" value="ARM-type_fold"/>
</dbReference>
<feature type="domain" description="FHF complex subunit HOOK-interacting protein C-terminal" evidence="2">
    <location>
        <begin position="607"/>
        <end position="699"/>
    </location>
</feature>
<name>A0A023EXJ3_TRIIF</name>
<evidence type="ECO:0000256" key="1">
    <source>
        <dbReference type="ARBA" id="ARBA00024336"/>
    </source>
</evidence>
<organism evidence="3">
    <name type="scientific">Triatoma infestans</name>
    <name type="common">Assassin bug</name>
    <dbReference type="NCBI Taxonomy" id="30076"/>
    <lineage>
        <taxon>Eukaryota</taxon>
        <taxon>Metazoa</taxon>
        <taxon>Ecdysozoa</taxon>
        <taxon>Arthropoda</taxon>
        <taxon>Hexapoda</taxon>
        <taxon>Insecta</taxon>
        <taxon>Pterygota</taxon>
        <taxon>Neoptera</taxon>
        <taxon>Paraneoptera</taxon>
        <taxon>Hemiptera</taxon>
        <taxon>Heteroptera</taxon>
        <taxon>Panheteroptera</taxon>
        <taxon>Cimicomorpha</taxon>
        <taxon>Reduviidae</taxon>
        <taxon>Triatominae</taxon>
        <taxon>Triatoma</taxon>
    </lineage>
</organism>
<dbReference type="EMBL" id="GBBI01005036">
    <property type="protein sequence ID" value="JAC13676.1"/>
    <property type="molecule type" value="mRNA"/>
</dbReference>
<dbReference type="Pfam" id="PF19314">
    <property type="entry name" value="DUF5917"/>
    <property type="match status" value="1"/>
</dbReference>
<dbReference type="AlphaFoldDB" id="A0A023EXJ3"/>
<sequence>MLGRFSTALQNAVDVLAPPPPLHEDFVYHWKKLMKHYLEVTNNKNVSIEATNIPARLDQLLKILIKEDDEMHLVGHPGPCLEYFLQHGLLNLLATLASSDQPPGIRQHVLQFVSKFLSNVKTPVLGHTSVYPPLQRLINQCDGCNQTSNELYEIQYLLGLAALLRKSPHLVSVFTANSDELCCAGAINDLSGSKSTRRSSMCSSETSSLSTCLSETSNSTIEKTLQQQQQQPHNNPLFTSLATSARSKNVRLVPIAQPTTLCGTITSEDSSDDSRSIAVDESAQFSLLDSALTYFYSPDCSVRIKACQTVMLIVSIPDEKVAEVVVTDTLFISRVTARLTDLYHQVPPTVEPTQIDDMHVSWGMDTPVLECSTKDGSNQLSEFLSWFDFCDQIMIEAHPIIGEALSKEIKARFLGDVFAVDVLTEPLTITILAKCFKMASSTFMNNVLCSWLIDNSTEREPPDYKPLMSVKHTLFNNWASHRADLVLETLRLFEVILEKGHEQILNSLIMVYLNDGSYVENVDQLVKEDNTAHDSNRIERILNSFLTIVPVKVCSSENSGYEQYLAESQRQYSAVLASSLRSSAATNEHQECCSRTNSKNRTTFYGGPFLEALFKSLANIPNQPYEVNLELTGLVSRLCLRPEEHLSRYLVENSVEHLVPEAVTLHSVLQGVVNNLVSAVINRPQYQTLLKLTRARLIGDQPLDTSLHRQDSWSSSFENIVVVEELCKELAAIAYVKYKHSMEIS</sequence>
<dbReference type="Pfam" id="PF19311">
    <property type="entry name" value="KELAA"/>
    <property type="match status" value="1"/>
</dbReference>
<evidence type="ECO:0000259" key="2">
    <source>
        <dbReference type="Pfam" id="PF19314"/>
    </source>
</evidence>
<evidence type="ECO:0000313" key="3">
    <source>
        <dbReference type="EMBL" id="JAC13676.1"/>
    </source>
</evidence>
<dbReference type="InterPro" id="IPR019384">
    <property type="entry name" value="FHIP"/>
</dbReference>
<accession>A0A023EXJ3</accession>
<dbReference type="SUPFAM" id="SSF48371">
    <property type="entry name" value="ARM repeat"/>
    <property type="match status" value="1"/>
</dbReference>
<dbReference type="InterPro" id="IPR045669">
    <property type="entry name" value="FHIP_C"/>
</dbReference>
<dbReference type="PANTHER" id="PTHR21705:SF12">
    <property type="entry name" value="FHF COMPLEX SUBUNIT HOOK-INTERACTING PROTEIN C-TERMINAL DOMAIN-CONTAINING PROTEIN"/>
    <property type="match status" value="1"/>
</dbReference>
<dbReference type="InterPro" id="IPR045668">
    <property type="entry name" value="FHIP_KELAA_motif"/>
</dbReference>
<comment type="similarity">
    <text evidence="1">Belongs to the FHIP family.</text>
</comment>